<dbReference type="EMBL" id="JDVG02000129">
    <property type="protein sequence ID" value="KFB73964.1"/>
    <property type="molecule type" value="Genomic_DNA"/>
</dbReference>
<proteinExistence type="predicted"/>
<evidence type="ECO:0000313" key="1">
    <source>
        <dbReference type="EMBL" id="KFB73964.1"/>
    </source>
</evidence>
<dbReference type="AlphaFoldDB" id="A0A080MA05"/>
<dbReference type="Proteomes" id="UP000020077">
    <property type="component" value="Unassembled WGS sequence"/>
</dbReference>
<comment type="caution">
    <text evidence="1">The sequence shown here is derived from an EMBL/GenBank/DDBJ whole genome shotgun (WGS) entry which is preliminary data.</text>
</comment>
<accession>A0A080MA05</accession>
<protein>
    <submittedName>
        <fullName evidence="1">Uncharacterized protein</fullName>
    </submittedName>
</protein>
<organism evidence="1 2">
    <name type="scientific">Candidatus Accumulibacter phosphatis</name>
    <dbReference type="NCBI Taxonomy" id="327160"/>
    <lineage>
        <taxon>Bacteria</taxon>
        <taxon>Pseudomonadati</taxon>
        <taxon>Pseudomonadota</taxon>
        <taxon>Betaproteobacteria</taxon>
        <taxon>Candidatus Accumulibacter</taxon>
    </lineage>
</organism>
<name>A0A080MA05_9PROT</name>
<sequence length="122" mass="13321">MKAEGAFGFFKVCCNTPLASGTWLMPKITVIDSGNAIEKPMNEPKVTMYSKVIDQVCLSPKILNCLATFSFIVPKAASRITSRALITSSGTATHILIRPRPVGAGRYRYRMAMAGTKASEYR</sequence>
<gene>
    <name evidence="1" type="ORF">AW09_000760</name>
</gene>
<reference evidence="1 2" key="1">
    <citation type="submission" date="2014-02" db="EMBL/GenBank/DDBJ databases">
        <title>Expanding our view of genomic diversity in Candidatus Accumulibacter clades.</title>
        <authorList>
            <person name="Skennerton C.T."/>
            <person name="Barr J.J."/>
            <person name="Slater F.R."/>
            <person name="Bond P.L."/>
            <person name="Tyson G.W."/>
        </authorList>
    </citation>
    <scope>NUCLEOTIDE SEQUENCE [LARGE SCALE GENOMIC DNA]</scope>
    <source>
        <strain evidence="2">BA-91</strain>
    </source>
</reference>
<evidence type="ECO:0000313" key="2">
    <source>
        <dbReference type="Proteomes" id="UP000020077"/>
    </source>
</evidence>